<sequence>MATTPGLPLGQSFLVFPSPLTDGRGFSFSTPPAKPASLESPKWHTLVLKNLPGSWFGLTIDPDEWAESSAASVSSHTHSTASLMTVASLKTRGPFLHTMRQLLSEYGQIKNIDVVIHPREAGDGEEKAGERAPRPNSPMLERFINSRGQSQGGVVGSQGRTLIGTPGAMGSLVPSSSGGEFPLSDGGDLLSGDLLIGDFVNSTALGDTEHFDEEDDGVNALDLYKSSSGFTKACKHMAGKMLAKGALHTSVGGGSGAPDLYMIELNASGDTDGYFAASRMDYRDRQERERQKDVLKRQLAQAKMEKRCARQARDAVKKCDNVLEGLEGDMNGVRGNEVLERHRPTQVSADGATAAVEKAKGVVSDIKSGLLPSTEEGLKATIKRLKVAVGHARECCKQTSALADKVIMEKTMSLPSFEKALKDNDCSLFFERCKSSGYDGKRLLGCTILVPTDDAFLGDIENFDEECFDVHIIDGPYFCGDMLTLNGGYTQPRSEDNRHAIRTRMDLGGVFTFWLSGDSEPRRKINAVTPDVCVKGGTVLHIVDKILYPDDC</sequence>
<dbReference type="InterPro" id="IPR036378">
    <property type="entry name" value="FAS1_dom_sf"/>
</dbReference>
<comment type="caution">
    <text evidence="3">The sequence shown here is derived from an EMBL/GenBank/DDBJ whole genome shotgun (WGS) entry which is preliminary data.</text>
</comment>
<accession>A0ABQ6M9P2</accession>
<name>A0ABQ6M9P2_9STRA</name>
<evidence type="ECO:0000256" key="2">
    <source>
        <dbReference type="SAM" id="MobiDB-lite"/>
    </source>
</evidence>
<dbReference type="SUPFAM" id="SSF82153">
    <property type="entry name" value="FAS1 domain"/>
    <property type="match status" value="1"/>
</dbReference>
<evidence type="ECO:0000313" key="4">
    <source>
        <dbReference type="Proteomes" id="UP001165060"/>
    </source>
</evidence>
<protein>
    <recommendedName>
        <fullName evidence="5">FAS1 domain-containing protein</fullName>
    </recommendedName>
</protein>
<feature type="compositionally biased region" description="Basic and acidic residues" evidence="2">
    <location>
        <begin position="120"/>
        <end position="133"/>
    </location>
</feature>
<keyword evidence="1" id="KW-0175">Coiled coil</keyword>
<proteinExistence type="predicted"/>
<organism evidence="3 4">
    <name type="scientific">Tetraparma gracilis</name>
    <dbReference type="NCBI Taxonomy" id="2962635"/>
    <lineage>
        <taxon>Eukaryota</taxon>
        <taxon>Sar</taxon>
        <taxon>Stramenopiles</taxon>
        <taxon>Ochrophyta</taxon>
        <taxon>Bolidophyceae</taxon>
        <taxon>Parmales</taxon>
        <taxon>Triparmaceae</taxon>
        <taxon>Tetraparma</taxon>
    </lineage>
</organism>
<evidence type="ECO:0000256" key="1">
    <source>
        <dbReference type="SAM" id="Coils"/>
    </source>
</evidence>
<reference evidence="3 4" key="1">
    <citation type="journal article" date="2023" name="Commun. Biol.">
        <title>Genome analysis of Parmales, the sister group of diatoms, reveals the evolutionary specialization of diatoms from phago-mixotrophs to photoautotrophs.</title>
        <authorList>
            <person name="Ban H."/>
            <person name="Sato S."/>
            <person name="Yoshikawa S."/>
            <person name="Yamada K."/>
            <person name="Nakamura Y."/>
            <person name="Ichinomiya M."/>
            <person name="Sato N."/>
            <person name="Blanc-Mathieu R."/>
            <person name="Endo H."/>
            <person name="Kuwata A."/>
            <person name="Ogata H."/>
        </authorList>
    </citation>
    <scope>NUCLEOTIDE SEQUENCE [LARGE SCALE GENOMIC DNA]</scope>
</reference>
<evidence type="ECO:0008006" key="5">
    <source>
        <dbReference type="Google" id="ProtNLM"/>
    </source>
</evidence>
<feature type="coiled-coil region" evidence="1">
    <location>
        <begin position="285"/>
        <end position="312"/>
    </location>
</feature>
<dbReference type="Proteomes" id="UP001165060">
    <property type="component" value="Unassembled WGS sequence"/>
</dbReference>
<gene>
    <name evidence="3" type="ORF">TeGR_g13617</name>
</gene>
<keyword evidence="4" id="KW-1185">Reference proteome</keyword>
<dbReference type="EMBL" id="BRYB01000073">
    <property type="protein sequence ID" value="GMI22116.1"/>
    <property type="molecule type" value="Genomic_DNA"/>
</dbReference>
<feature type="region of interest" description="Disordered" evidence="2">
    <location>
        <begin position="120"/>
        <end position="184"/>
    </location>
</feature>
<evidence type="ECO:0000313" key="3">
    <source>
        <dbReference type="EMBL" id="GMI22116.1"/>
    </source>
</evidence>